<organism evidence="3 4">
    <name type="scientific">Ditylenchus dipsaci</name>
    <dbReference type="NCBI Taxonomy" id="166011"/>
    <lineage>
        <taxon>Eukaryota</taxon>
        <taxon>Metazoa</taxon>
        <taxon>Ecdysozoa</taxon>
        <taxon>Nematoda</taxon>
        <taxon>Chromadorea</taxon>
        <taxon>Rhabditida</taxon>
        <taxon>Tylenchina</taxon>
        <taxon>Tylenchomorpha</taxon>
        <taxon>Sphaerularioidea</taxon>
        <taxon>Anguinidae</taxon>
        <taxon>Anguininae</taxon>
        <taxon>Ditylenchus</taxon>
    </lineage>
</organism>
<dbReference type="Pfam" id="PF00092">
    <property type="entry name" value="VWA"/>
    <property type="match status" value="2"/>
</dbReference>
<dbReference type="Pfam" id="PF25057">
    <property type="entry name" value="CUT_N"/>
    <property type="match status" value="1"/>
</dbReference>
<name>A0A915CNC4_9BILA</name>
<proteinExistence type="predicted"/>
<dbReference type="InterPro" id="IPR036465">
    <property type="entry name" value="vWFA_dom_sf"/>
</dbReference>
<dbReference type="InterPro" id="IPR050525">
    <property type="entry name" value="ECM_Assembly_Org"/>
</dbReference>
<feature type="domain" description="VWFA" evidence="1">
    <location>
        <begin position="187"/>
        <end position="365"/>
    </location>
</feature>
<dbReference type="PRINTS" id="PR00453">
    <property type="entry name" value="VWFADOMAIN"/>
</dbReference>
<accession>A0A915CNC4</accession>
<dbReference type="PANTHER" id="PTHR24020">
    <property type="entry name" value="COLLAGEN ALPHA"/>
    <property type="match status" value="1"/>
</dbReference>
<dbReference type="InterPro" id="IPR001507">
    <property type="entry name" value="ZP_dom"/>
</dbReference>
<evidence type="ECO:0000313" key="4">
    <source>
        <dbReference type="WBParaSite" id="jg10431"/>
    </source>
</evidence>
<dbReference type="Proteomes" id="UP000887574">
    <property type="component" value="Unplaced"/>
</dbReference>
<feature type="domain" description="VWFA" evidence="1">
    <location>
        <begin position="8"/>
        <end position="166"/>
    </location>
</feature>
<dbReference type="InterPro" id="IPR002035">
    <property type="entry name" value="VWF_A"/>
</dbReference>
<evidence type="ECO:0000313" key="3">
    <source>
        <dbReference type="Proteomes" id="UP000887574"/>
    </source>
</evidence>
<keyword evidence="3" id="KW-1185">Reference proteome</keyword>
<dbReference type="AlphaFoldDB" id="A0A915CNC4"/>
<dbReference type="PANTHER" id="PTHR24020:SF84">
    <property type="entry name" value="VWFA DOMAIN-CONTAINING PROTEIN"/>
    <property type="match status" value="1"/>
</dbReference>
<dbReference type="Gene3D" id="3.40.50.410">
    <property type="entry name" value="von Willebrand factor, type A domain"/>
    <property type="match status" value="2"/>
</dbReference>
<sequence length="506" mass="56735">MIQASPLDLVFVLDSSGSLRNQFQDEINVIRRIVKHVTIGESATRVMLVQFSGVQHLEFDFTKFTDREELLQALDVLRFVSGITRGLRPSNVPKIVYLLSDGRTHDFPKDSEMADLMRRSIPNLDIWAYGTGEYVAMMELTKITKDETKIITNKNLEELESHFTQWHGIEVCDKQPVCVKGSDKPLDLALVIDSSESIEPIFHDQINFAIQRVVQNINIHPEAVRLALITFSGQAFLHFKFNDQKFVNNSAVNAYLNTLRPIKGTTSAHLALNMAFEMFTDRSENSQVRPNAAKLLLLITDGRSARTSHTISMRLRNKGIALIAVSMNHPQNTDEDELLTITADPEHVFTTKNIQQFEPAFLKFVGFGCPGLTLGPDSAPRVRGATDISCGPNSVSFTVRTQRPMSGLMYAQQYHDDPKCSLTASGNSRELTISFAEGTCGLIKSPSPHLDGYQFNVTVILQFHPLIVTRADQGLDVYCFHQQQISAQEVDRSAIKKLVDTQCTYR</sequence>
<dbReference type="InterPro" id="IPR056953">
    <property type="entry name" value="CUT_N"/>
</dbReference>
<evidence type="ECO:0000259" key="1">
    <source>
        <dbReference type="PROSITE" id="PS50234"/>
    </source>
</evidence>
<dbReference type="PROSITE" id="PS51034">
    <property type="entry name" value="ZP_2"/>
    <property type="match status" value="1"/>
</dbReference>
<reference evidence="4" key="1">
    <citation type="submission" date="2022-11" db="UniProtKB">
        <authorList>
            <consortium name="WormBaseParasite"/>
        </authorList>
    </citation>
    <scope>IDENTIFICATION</scope>
</reference>
<feature type="domain" description="ZP" evidence="2">
    <location>
        <begin position="389"/>
        <end position="506"/>
    </location>
</feature>
<dbReference type="SUPFAM" id="SSF53300">
    <property type="entry name" value="vWA-like"/>
    <property type="match status" value="2"/>
</dbReference>
<evidence type="ECO:0000259" key="2">
    <source>
        <dbReference type="PROSITE" id="PS51034"/>
    </source>
</evidence>
<dbReference type="SMART" id="SM00327">
    <property type="entry name" value="VWA"/>
    <property type="match status" value="2"/>
</dbReference>
<dbReference type="WBParaSite" id="jg10431">
    <property type="protein sequence ID" value="jg10431"/>
    <property type="gene ID" value="jg10431"/>
</dbReference>
<protein>
    <submittedName>
        <fullName evidence="4">Uncharacterized protein</fullName>
    </submittedName>
</protein>
<dbReference type="PROSITE" id="PS50234">
    <property type="entry name" value="VWFA"/>
    <property type="match status" value="2"/>
</dbReference>